<keyword evidence="2" id="KW-1185">Reference proteome</keyword>
<dbReference type="AlphaFoldDB" id="A0A9P6QV35"/>
<reference evidence="1" key="1">
    <citation type="journal article" date="2020" name="Fungal Divers.">
        <title>Resolving the Mortierellaceae phylogeny through synthesis of multi-gene phylogenetics and phylogenomics.</title>
        <authorList>
            <person name="Vandepol N."/>
            <person name="Liber J."/>
            <person name="Desiro A."/>
            <person name="Na H."/>
            <person name="Kennedy M."/>
            <person name="Barry K."/>
            <person name="Grigoriev I.V."/>
            <person name="Miller A.N."/>
            <person name="O'Donnell K."/>
            <person name="Stajich J.E."/>
            <person name="Bonito G."/>
        </authorList>
    </citation>
    <scope>NUCLEOTIDE SEQUENCE</scope>
    <source>
        <strain evidence="1">NVP60</strain>
    </source>
</reference>
<evidence type="ECO:0008006" key="3">
    <source>
        <dbReference type="Google" id="ProtNLM"/>
    </source>
</evidence>
<dbReference type="CDD" id="cd09917">
    <property type="entry name" value="F-box_SF"/>
    <property type="match status" value="1"/>
</dbReference>
<dbReference type="Proteomes" id="UP000823405">
    <property type="component" value="Unassembled WGS sequence"/>
</dbReference>
<protein>
    <recommendedName>
        <fullName evidence="3">F-box domain-containing protein</fullName>
    </recommendedName>
</protein>
<dbReference type="Gene3D" id="3.80.10.10">
    <property type="entry name" value="Ribonuclease Inhibitor"/>
    <property type="match status" value="1"/>
</dbReference>
<dbReference type="InterPro" id="IPR032675">
    <property type="entry name" value="LRR_dom_sf"/>
</dbReference>
<dbReference type="EMBL" id="JAAAIN010002291">
    <property type="protein sequence ID" value="KAG0294801.1"/>
    <property type="molecule type" value="Genomic_DNA"/>
</dbReference>
<name>A0A9P6QV35_9FUNG</name>
<gene>
    <name evidence="1" type="ORF">BGZ97_004979</name>
</gene>
<accession>A0A9P6QV35</accession>
<sequence length="827" mass="94749">MDTLSQLPLECLHIILEFLAQDDNPLSLASLLQTNRYFANVILPYLYQNPYRFSPYKTPDPLSSRDTRVKDPVIPHIPTRTLLNSLPHSVVIPKVLSLGIQTVIPSVPGSGDPSHTTTVATATKSGPPSPLNYLAQVRHLHLQSWAIGVDQLWKWTQPPPGVESYILTQEFQDLCKAAHLVPSCEWSYFIRNWHELNQNCFQVLFFREASWALAEPILEQLQSLTIPTSTLARYLDPSTVGRRIRKLERRLVSSPICRLRRLERIHFLLDRVAFRDVELERDIDTARREEEMEFGSMVRFVQEHTRSFPGVLKTVTTSQSSVWTLRQQVYSCPEKTQLEINRLLPAMVKPTSLGSPDLLLRFLAHPEAIDLSRVAELDLTMLKDGYGRSMLNENRNIMQRCRALRKLKIDYTEEDTFRWAMDEQKFLEQLGYMAHISRSHQDLQAITEWGEDVSGPSELWRKRLVPLEDIDINNWASASTKMLDDVVNTFGLTLKRLCAIDWLGSENSVAPSTHCYVGGNWVDLQVLTHLKLYTGARRLVIDRYLLTRCPNLSYVSIEDDIVEYNWRDVKTSLPARLPSLESLTLAGWPALTFHPETLHSTSQLKGLSITSYTYGDEGYPWDSISIFSNYYHYIPPIEDIYQSYGLQDDSAANPLTPVPEFIRPKWTWDWHLPHLVSLELSSEFAFLFQFHMLQGCPALQSLELEMRTPTSSHRRTITSVDMFAPYPSCDPIIATSLTKLCMHGPWRFIEPSMAASFLTGMFPSLESLSAIGWYGLSLPDFVQWIRGTPESRIKKLFLDRGYCCSTADMKRLRLIEKEEGAGYGLEN</sequence>
<proteinExistence type="predicted"/>
<feature type="non-terminal residue" evidence="1">
    <location>
        <position position="827"/>
    </location>
</feature>
<organism evidence="1 2">
    <name type="scientific">Linnemannia gamsii</name>
    <dbReference type="NCBI Taxonomy" id="64522"/>
    <lineage>
        <taxon>Eukaryota</taxon>
        <taxon>Fungi</taxon>
        <taxon>Fungi incertae sedis</taxon>
        <taxon>Mucoromycota</taxon>
        <taxon>Mortierellomycotina</taxon>
        <taxon>Mortierellomycetes</taxon>
        <taxon>Mortierellales</taxon>
        <taxon>Mortierellaceae</taxon>
        <taxon>Linnemannia</taxon>
    </lineage>
</organism>
<evidence type="ECO:0000313" key="2">
    <source>
        <dbReference type="Proteomes" id="UP000823405"/>
    </source>
</evidence>
<comment type="caution">
    <text evidence="1">The sequence shown here is derived from an EMBL/GenBank/DDBJ whole genome shotgun (WGS) entry which is preliminary data.</text>
</comment>
<evidence type="ECO:0000313" key="1">
    <source>
        <dbReference type="EMBL" id="KAG0294801.1"/>
    </source>
</evidence>
<dbReference type="SUPFAM" id="SSF52047">
    <property type="entry name" value="RNI-like"/>
    <property type="match status" value="1"/>
</dbReference>
<dbReference type="OrthoDB" id="2426412at2759"/>